<feature type="compositionally biased region" description="Low complexity" evidence="1">
    <location>
        <begin position="409"/>
        <end position="420"/>
    </location>
</feature>
<keyword evidence="2" id="KW-0812">Transmembrane</keyword>
<sequence length="447" mass="46890">MQCPTCGTHTPGTVGPCPNCDAPLGAPAAPGLGDRTIVAPPPPSWTPAAPATPDSESESTAPWKFDPGADDEPPARQAAPGALPVPPPPAWGAQAGAEQEPESIVPDSWYAKPRRPEPEPGPQQWTPQPAPPADEATQKWTPQGQAQPMAAPVADATQQQWGQQAPAADGWGAAPQQQQQWAPQQDQWNGQQQWGRPGDQNATQVAPMGGGMPPYGQPGDFHQQGDFQQPGDFQQQRPSGGGPSKPLLIGVSALVAVAVAAVGIVVFSKDDDGGKPKAQATSPSTGKRPVAQQKPLSQAAKEQAAAVNALLNTSADARQALTHGLAAARSCKTLPASVGDFQRVAQRRKAQLARTAALEVDETPNGERMRARLKESYQASLEVDQALQVWALKAQRHCKGKPKPDAGHAPGRAAAEQRATAAKKQFVALWNPVAKKSGQPVRAWNNV</sequence>
<comment type="caution">
    <text evidence="3">The sequence shown here is derived from an EMBL/GenBank/DDBJ whole genome shotgun (WGS) entry which is preliminary data.</text>
</comment>
<protein>
    <recommendedName>
        <fullName evidence="5">DUF5667 domain-containing protein</fullName>
    </recommendedName>
</protein>
<keyword evidence="4" id="KW-1185">Reference proteome</keyword>
<dbReference type="EMBL" id="JAIBOA010000015">
    <property type="protein sequence ID" value="MBW8485315.1"/>
    <property type="molecule type" value="Genomic_DNA"/>
</dbReference>
<accession>A0ABS7FXZ9</accession>
<organism evidence="3 4">
    <name type="scientific">Actinomadura parmotrematis</name>
    <dbReference type="NCBI Taxonomy" id="2864039"/>
    <lineage>
        <taxon>Bacteria</taxon>
        <taxon>Bacillati</taxon>
        <taxon>Actinomycetota</taxon>
        <taxon>Actinomycetes</taxon>
        <taxon>Streptosporangiales</taxon>
        <taxon>Thermomonosporaceae</taxon>
        <taxon>Actinomadura</taxon>
    </lineage>
</organism>
<evidence type="ECO:0000256" key="2">
    <source>
        <dbReference type="SAM" id="Phobius"/>
    </source>
</evidence>
<keyword evidence="2" id="KW-0472">Membrane</keyword>
<reference evidence="3 4" key="1">
    <citation type="submission" date="2021-07" db="EMBL/GenBank/DDBJ databases">
        <title>Actinomadura sp. PM05-2 isolated from lichen.</title>
        <authorList>
            <person name="Somphong A."/>
            <person name="Phongsopitanun W."/>
            <person name="Tanasupawat S."/>
            <person name="Peongsungnone V."/>
        </authorList>
    </citation>
    <scope>NUCLEOTIDE SEQUENCE [LARGE SCALE GENOMIC DNA]</scope>
    <source>
        <strain evidence="3 4">PM05-2</strain>
    </source>
</reference>
<evidence type="ECO:0000313" key="3">
    <source>
        <dbReference type="EMBL" id="MBW8485315.1"/>
    </source>
</evidence>
<gene>
    <name evidence="3" type="ORF">K1Y72_23250</name>
</gene>
<feature type="compositionally biased region" description="Polar residues" evidence="1">
    <location>
        <begin position="1"/>
        <end position="11"/>
    </location>
</feature>
<dbReference type="Proteomes" id="UP000774570">
    <property type="component" value="Unassembled WGS sequence"/>
</dbReference>
<proteinExistence type="predicted"/>
<feature type="compositionally biased region" description="Low complexity" evidence="1">
    <location>
        <begin position="217"/>
        <end position="238"/>
    </location>
</feature>
<evidence type="ECO:0000256" key="1">
    <source>
        <dbReference type="SAM" id="MobiDB-lite"/>
    </source>
</evidence>
<evidence type="ECO:0000313" key="4">
    <source>
        <dbReference type="Proteomes" id="UP000774570"/>
    </source>
</evidence>
<feature type="transmembrane region" description="Helical" evidence="2">
    <location>
        <begin position="247"/>
        <end position="267"/>
    </location>
</feature>
<feature type="region of interest" description="Disordered" evidence="1">
    <location>
        <begin position="398"/>
        <end position="420"/>
    </location>
</feature>
<keyword evidence="2" id="KW-1133">Transmembrane helix</keyword>
<feature type="compositionally biased region" description="Low complexity" evidence="1">
    <location>
        <begin position="154"/>
        <end position="195"/>
    </location>
</feature>
<feature type="compositionally biased region" description="Low complexity" evidence="1">
    <location>
        <begin position="22"/>
        <end position="33"/>
    </location>
</feature>
<feature type="region of interest" description="Disordered" evidence="1">
    <location>
        <begin position="269"/>
        <end position="298"/>
    </location>
</feature>
<evidence type="ECO:0008006" key="5">
    <source>
        <dbReference type="Google" id="ProtNLM"/>
    </source>
</evidence>
<dbReference type="RefSeq" id="WP_220168538.1">
    <property type="nucleotide sequence ID" value="NZ_JAIBOA010000015.1"/>
</dbReference>
<feature type="region of interest" description="Disordered" evidence="1">
    <location>
        <begin position="1"/>
        <end position="245"/>
    </location>
</feature>
<name>A0ABS7FXZ9_9ACTN</name>